<gene>
    <name evidence="4" type="ORF">FHX37_1628</name>
</gene>
<evidence type="ECO:0000313" key="5">
    <source>
        <dbReference type="Proteomes" id="UP000317422"/>
    </source>
</evidence>
<dbReference type="Proteomes" id="UP000317422">
    <property type="component" value="Unassembled WGS sequence"/>
</dbReference>
<dbReference type="Pfam" id="PF14472">
    <property type="entry name" value="DUF4429"/>
    <property type="match status" value="2"/>
</dbReference>
<dbReference type="InterPro" id="IPR018649">
    <property type="entry name" value="SHOCT"/>
</dbReference>
<dbReference type="OrthoDB" id="3698908at2"/>
<accession>A0A543NIP2</accession>
<sequence>MTELMTRDGTWTFDGENVGITPASGRGVHKLRRYLGEVTVPLAAIAAITHEPAPKGGQVRLQLRPGTDPLTHATQGQLPEAATPYRLGVDSDRTGVAEYFVDEVRTALQLHPTDHTAEGFILAGPNVPVTASASDGRATFDGETIRIEWNWFSQGKKDPRRIALNEVEGVDWVPNSGFDDGYLRFRLTVNPGTLPPEHDPNRLTITWGTQREVATTALLTAAVTAHLARHQTSPRAIQPPAGNDNAQEATHAPHNDPDATLRRLRELGELYANGVLTEEEFSTAKQALLRRM</sequence>
<evidence type="ECO:0000259" key="3">
    <source>
        <dbReference type="Pfam" id="PF14472"/>
    </source>
</evidence>
<evidence type="ECO:0000256" key="1">
    <source>
        <dbReference type="SAM" id="MobiDB-lite"/>
    </source>
</evidence>
<organism evidence="4 5">
    <name type="scientific">Haloactinospora alba</name>
    <dbReference type="NCBI Taxonomy" id="405555"/>
    <lineage>
        <taxon>Bacteria</taxon>
        <taxon>Bacillati</taxon>
        <taxon>Actinomycetota</taxon>
        <taxon>Actinomycetes</taxon>
        <taxon>Streptosporangiales</taxon>
        <taxon>Nocardiopsidaceae</taxon>
        <taxon>Haloactinospora</taxon>
    </lineage>
</organism>
<reference evidence="4 5" key="1">
    <citation type="submission" date="2019-06" db="EMBL/GenBank/DDBJ databases">
        <title>Sequencing the genomes of 1000 actinobacteria strains.</title>
        <authorList>
            <person name="Klenk H.-P."/>
        </authorList>
    </citation>
    <scope>NUCLEOTIDE SEQUENCE [LARGE SCALE GENOMIC DNA]</scope>
    <source>
        <strain evidence="4 5">DSM 45015</strain>
    </source>
</reference>
<proteinExistence type="predicted"/>
<name>A0A543NIP2_9ACTN</name>
<keyword evidence="5" id="KW-1185">Reference proteome</keyword>
<feature type="domain" description="SHOCT" evidence="2">
    <location>
        <begin position="263"/>
        <end position="289"/>
    </location>
</feature>
<feature type="domain" description="DUF4429" evidence="3">
    <location>
        <begin position="138"/>
        <end position="223"/>
    </location>
</feature>
<comment type="caution">
    <text evidence="4">The sequence shown here is derived from an EMBL/GenBank/DDBJ whole genome shotgun (WGS) entry which is preliminary data.</text>
</comment>
<evidence type="ECO:0000259" key="2">
    <source>
        <dbReference type="Pfam" id="PF09851"/>
    </source>
</evidence>
<dbReference type="RefSeq" id="WP_141923248.1">
    <property type="nucleotide sequence ID" value="NZ_VFQC01000001.1"/>
</dbReference>
<dbReference type="Pfam" id="PF09851">
    <property type="entry name" value="SHOCT"/>
    <property type="match status" value="1"/>
</dbReference>
<protein>
    <submittedName>
        <fullName evidence="4">Putative oligomerization/nucleic acid binding protein</fullName>
    </submittedName>
</protein>
<evidence type="ECO:0000313" key="4">
    <source>
        <dbReference type="EMBL" id="TQN31708.1"/>
    </source>
</evidence>
<dbReference type="InterPro" id="IPR027860">
    <property type="entry name" value="DUF4429"/>
</dbReference>
<feature type="domain" description="DUF4429" evidence="3">
    <location>
        <begin position="11"/>
        <end position="105"/>
    </location>
</feature>
<dbReference type="EMBL" id="VFQC01000001">
    <property type="protein sequence ID" value="TQN31708.1"/>
    <property type="molecule type" value="Genomic_DNA"/>
</dbReference>
<feature type="region of interest" description="Disordered" evidence="1">
    <location>
        <begin position="229"/>
        <end position="258"/>
    </location>
</feature>
<dbReference type="AlphaFoldDB" id="A0A543NIP2"/>